<dbReference type="HOGENOM" id="CLU_2236095_0_0_1"/>
<evidence type="ECO:0000256" key="1">
    <source>
        <dbReference type="SAM" id="MobiDB-lite"/>
    </source>
</evidence>
<name>M2NKD2_BAUPA</name>
<dbReference type="RefSeq" id="XP_007673378.1">
    <property type="nucleotide sequence ID" value="XM_007675188.1"/>
</dbReference>
<dbReference type="Proteomes" id="UP000011761">
    <property type="component" value="Unassembled WGS sequence"/>
</dbReference>
<dbReference type="EMBL" id="KB445551">
    <property type="protein sequence ID" value="EMC99899.1"/>
    <property type="molecule type" value="Genomic_DNA"/>
</dbReference>
<accession>M2NKD2</accession>
<gene>
    <name evidence="2" type="ORF">BAUCODRAFT_354412</name>
</gene>
<keyword evidence="3" id="KW-1185">Reference proteome</keyword>
<protein>
    <submittedName>
        <fullName evidence="2">Uncharacterized protein</fullName>
    </submittedName>
</protein>
<dbReference type="AlphaFoldDB" id="M2NKD2"/>
<proteinExistence type="predicted"/>
<organism evidence="2 3">
    <name type="scientific">Baudoinia panamericana (strain UAMH 10762)</name>
    <name type="common">Angels' share fungus</name>
    <name type="synonym">Baudoinia compniacensis (strain UAMH 10762)</name>
    <dbReference type="NCBI Taxonomy" id="717646"/>
    <lineage>
        <taxon>Eukaryota</taxon>
        <taxon>Fungi</taxon>
        <taxon>Dikarya</taxon>
        <taxon>Ascomycota</taxon>
        <taxon>Pezizomycotina</taxon>
        <taxon>Dothideomycetes</taxon>
        <taxon>Dothideomycetidae</taxon>
        <taxon>Mycosphaerellales</taxon>
        <taxon>Teratosphaeriaceae</taxon>
        <taxon>Baudoinia</taxon>
    </lineage>
</organism>
<dbReference type="KEGG" id="bcom:BAUCODRAFT_354412"/>
<feature type="region of interest" description="Disordered" evidence="1">
    <location>
        <begin position="81"/>
        <end position="105"/>
    </location>
</feature>
<reference evidence="2 3" key="1">
    <citation type="journal article" date="2012" name="PLoS Pathog.">
        <title>Diverse lifestyles and strategies of plant pathogenesis encoded in the genomes of eighteen Dothideomycetes fungi.</title>
        <authorList>
            <person name="Ohm R.A."/>
            <person name="Feau N."/>
            <person name="Henrissat B."/>
            <person name="Schoch C.L."/>
            <person name="Horwitz B.A."/>
            <person name="Barry K.W."/>
            <person name="Condon B.J."/>
            <person name="Copeland A.C."/>
            <person name="Dhillon B."/>
            <person name="Glaser F."/>
            <person name="Hesse C.N."/>
            <person name="Kosti I."/>
            <person name="LaButti K."/>
            <person name="Lindquist E.A."/>
            <person name="Lucas S."/>
            <person name="Salamov A.A."/>
            <person name="Bradshaw R.E."/>
            <person name="Ciuffetti L."/>
            <person name="Hamelin R.C."/>
            <person name="Kema G.H.J."/>
            <person name="Lawrence C."/>
            <person name="Scott J.A."/>
            <person name="Spatafora J.W."/>
            <person name="Turgeon B.G."/>
            <person name="de Wit P.J.G.M."/>
            <person name="Zhong S."/>
            <person name="Goodwin S.B."/>
            <person name="Grigoriev I.V."/>
        </authorList>
    </citation>
    <scope>NUCLEOTIDE SEQUENCE [LARGE SCALE GENOMIC DNA]</scope>
    <source>
        <strain evidence="2 3">UAMH 10762</strain>
    </source>
</reference>
<evidence type="ECO:0000313" key="2">
    <source>
        <dbReference type="EMBL" id="EMC99899.1"/>
    </source>
</evidence>
<dbReference type="GeneID" id="19112696"/>
<evidence type="ECO:0000313" key="3">
    <source>
        <dbReference type="Proteomes" id="UP000011761"/>
    </source>
</evidence>
<sequence length="105" mass="11272">MFSHDWGNSISGRDAYQYTTFWITNAQPNDTPCTPLSEQAAPVHQKRKYVAEGHATKRRLRSGARNALLTEQAVPMRSDAAGLAKPLPDPATKPVLAGQAVGAAA</sequence>